<dbReference type="GeneID" id="97548575"/>
<reference evidence="1 2" key="1">
    <citation type="submission" date="2018-05" db="EMBL/GenBank/DDBJ databases">
        <title>Draft genome of Methanospirillum lacunae Ki8-1.</title>
        <authorList>
            <person name="Dueholm M.S."/>
            <person name="Nielsen P.H."/>
            <person name="Bakmann L.F."/>
            <person name="Otzen D.E."/>
        </authorList>
    </citation>
    <scope>NUCLEOTIDE SEQUENCE [LARGE SCALE GENOMIC DNA]</scope>
    <source>
        <strain evidence="1 2">Ki8-1</strain>
    </source>
</reference>
<name>A0A2V2N4P0_9EURY</name>
<keyword evidence="2" id="KW-1185">Reference proteome</keyword>
<dbReference type="RefSeq" id="WP_109968237.1">
    <property type="nucleotide sequence ID" value="NZ_CP176093.1"/>
</dbReference>
<comment type="caution">
    <text evidence="1">The sequence shown here is derived from an EMBL/GenBank/DDBJ whole genome shotgun (WGS) entry which is preliminary data.</text>
</comment>
<proteinExistence type="predicted"/>
<gene>
    <name evidence="1" type="ORF">DK846_07180</name>
</gene>
<dbReference type="AlphaFoldDB" id="A0A2V2N4P0"/>
<dbReference type="EMBL" id="QGMY01000006">
    <property type="protein sequence ID" value="PWR72726.1"/>
    <property type="molecule type" value="Genomic_DNA"/>
</dbReference>
<evidence type="ECO:0000313" key="1">
    <source>
        <dbReference type="EMBL" id="PWR72726.1"/>
    </source>
</evidence>
<dbReference type="Proteomes" id="UP000245657">
    <property type="component" value="Unassembled WGS sequence"/>
</dbReference>
<accession>A0A2V2N4P0</accession>
<evidence type="ECO:0000313" key="2">
    <source>
        <dbReference type="Proteomes" id="UP000245657"/>
    </source>
</evidence>
<organism evidence="1 2">
    <name type="scientific">Methanospirillum lacunae</name>
    <dbReference type="NCBI Taxonomy" id="668570"/>
    <lineage>
        <taxon>Archaea</taxon>
        <taxon>Methanobacteriati</taxon>
        <taxon>Methanobacteriota</taxon>
        <taxon>Stenosarchaea group</taxon>
        <taxon>Methanomicrobia</taxon>
        <taxon>Methanomicrobiales</taxon>
        <taxon>Methanospirillaceae</taxon>
        <taxon>Methanospirillum</taxon>
    </lineage>
</organism>
<sequence length="83" mass="9258">MQGEDTSTNKPQSIKGNRPHCFYLWFLHGKAVCSEETLNRSCAYPFWECPARSVPSDPSGKVMNESASQSMAQEKIFKELGSA</sequence>
<protein>
    <submittedName>
        <fullName evidence="1">Uncharacterized protein</fullName>
    </submittedName>
</protein>